<dbReference type="EMBL" id="CAJJDP010000131">
    <property type="protein sequence ID" value="CAD8203781.1"/>
    <property type="molecule type" value="Genomic_DNA"/>
</dbReference>
<protein>
    <submittedName>
        <fullName evidence="1">Uncharacterized protein</fullName>
    </submittedName>
</protein>
<keyword evidence="2" id="KW-1185">Reference proteome</keyword>
<organism evidence="1 2">
    <name type="scientific">Paramecium octaurelia</name>
    <dbReference type="NCBI Taxonomy" id="43137"/>
    <lineage>
        <taxon>Eukaryota</taxon>
        <taxon>Sar</taxon>
        <taxon>Alveolata</taxon>
        <taxon>Ciliophora</taxon>
        <taxon>Intramacronucleata</taxon>
        <taxon>Oligohymenophorea</taxon>
        <taxon>Peniculida</taxon>
        <taxon>Parameciidae</taxon>
        <taxon>Paramecium</taxon>
    </lineage>
</organism>
<sequence length="39" mass="4633">MDRFIVQIILSTNKHLLMRRSDQSFLVTQHCILCSLQSR</sequence>
<proteinExistence type="predicted"/>
<accession>A0A8S1XR39</accession>
<evidence type="ECO:0000313" key="1">
    <source>
        <dbReference type="EMBL" id="CAD8203781.1"/>
    </source>
</evidence>
<comment type="caution">
    <text evidence="1">The sequence shown here is derived from an EMBL/GenBank/DDBJ whole genome shotgun (WGS) entry which is preliminary data.</text>
</comment>
<evidence type="ECO:0000313" key="2">
    <source>
        <dbReference type="Proteomes" id="UP000683925"/>
    </source>
</evidence>
<gene>
    <name evidence="1" type="ORF">POCTA_138.1.T1310010</name>
</gene>
<dbReference type="AlphaFoldDB" id="A0A8S1XR39"/>
<name>A0A8S1XR39_PAROT</name>
<dbReference type="Proteomes" id="UP000683925">
    <property type="component" value="Unassembled WGS sequence"/>
</dbReference>
<reference evidence="1" key="1">
    <citation type="submission" date="2021-01" db="EMBL/GenBank/DDBJ databases">
        <authorList>
            <consortium name="Genoscope - CEA"/>
            <person name="William W."/>
        </authorList>
    </citation>
    <scope>NUCLEOTIDE SEQUENCE</scope>
</reference>